<proteinExistence type="predicted"/>
<reference evidence="1" key="1">
    <citation type="submission" date="2018-05" db="EMBL/GenBank/DDBJ databases">
        <authorList>
            <person name="Lanie J.A."/>
            <person name="Ng W.-L."/>
            <person name="Kazmierczak K.M."/>
            <person name="Andrzejewski T.M."/>
            <person name="Davidsen T.M."/>
            <person name="Wayne K.J."/>
            <person name="Tettelin H."/>
            <person name="Glass J.I."/>
            <person name="Rusch D."/>
            <person name="Podicherti R."/>
            <person name="Tsui H.-C.T."/>
            <person name="Winkler M.E."/>
        </authorList>
    </citation>
    <scope>NUCLEOTIDE SEQUENCE</scope>
</reference>
<accession>A0A382SUZ2</accession>
<dbReference type="AlphaFoldDB" id="A0A382SUZ2"/>
<gene>
    <name evidence="1" type="ORF">METZ01_LOCUS365852</name>
</gene>
<protein>
    <submittedName>
        <fullName evidence="1">Uncharacterized protein</fullName>
    </submittedName>
</protein>
<dbReference type="EMBL" id="UINC01131350">
    <property type="protein sequence ID" value="SVD12998.1"/>
    <property type="molecule type" value="Genomic_DNA"/>
</dbReference>
<name>A0A382SUZ2_9ZZZZ</name>
<sequence length="98" mass="10970">MGSGRVISTTLPQAKLSDTRLDLLNVRLHGAKLRLGLTWQLCTNVWTEIKIWSVVHPDYQTSPRAVVQVMSRRAVNAYKLINRAGPKPALLIFGHVPQ</sequence>
<evidence type="ECO:0000313" key="1">
    <source>
        <dbReference type="EMBL" id="SVD12998.1"/>
    </source>
</evidence>
<organism evidence="1">
    <name type="scientific">marine metagenome</name>
    <dbReference type="NCBI Taxonomy" id="408172"/>
    <lineage>
        <taxon>unclassified sequences</taxon>
        <taxon>metagenomes</taxon>
        <taxon>ecological metagenomes</taxon>
    </lineage>
</organism>